<evidence type="ECO:0000313" key="1">
    <source>
        <dbReference type="EMBL" id="ESO11138.1"/>
    </source>
</evidence>
<dbReference type="Proteomes" id="UP000015101">
    <property type="component" value="Unassembled WGS sequence"/>
</dbReference>
<keyword evidence="3" id="KW-1185">Reference proteome</keyword>
<dbReference type="CTD" id="20209042"/>
<sequence length="136" mass="15763">MRSSSFKMRSLSSNRHHIRGTRLKGADRDFEVQSGRKFHLSKLSCIVTVFDCKVILLLKITESVFKPLKQGLQAFNRHNHSERDQSGRKFHLSKLSCIVTVFDCKVILLLKITESVFKPLKQGLQAFNRHNHSERE</sequence>
<evidence type="ECO:0000313" key="2">
    <source>
        <dbReference type="EnsemblMetazoa" id="HelroP183450"/>
    </source>
</evidence>
<accession>T1FJP3</accession>
<dbReference type="EnsemblMetazoa" id="HelroT183450">
    <property type="protein sequence ID" value="HelroP183450"/>
    <property type="gene ID" value="HelroG183450"/>
</dbReference>
<protein>
    <submittedName>
        <fullName evidence="1 2">Uncharacterized protein</fullName>
    </submittedName>
</protein>
<organism evidence="2 3">
    <name type="scientific">Helobdella robusta</name>
    <name type="common">Californian leech</name>
    <dbReference type="NCBI Taxonomy" id="6412"/>
    <lineage>
        <taxon>Eukaryota</taxon>
        <taxon>Metazoa</taxon>
        <taxon>Spiralia</taxon>
        <taxon>Lophotrochozoa</taxon>
        <taxon>Annelida</taxon>
        <taxon>Clitellata</taxon>
        <taxon>Hirudinea</taxon>
        <taxon>Rhynchobdellida</taxon>
        <taxon>Glossiphoniidae</taxon>
        <taxon>Helobdella</taxon>
    </lineage>
</organism>
<name>T1FJP3_HELRO</name>
<dbReference type="EMBL" id="AMQM01008780">
    <property type="status" value="NOT_ANNOTATED_CDS"/>
    <property type="molecule type" value="Genomic_DNA"/>
</dbReference>
<dbReference type="KEGG" id="hro:HELRODRAFT_183450"/>
<gene>
    <name evidence="2" type="primary">20209042</name>
    <name evidence="1" type="ORF">HELRODRAFT_183450</name>
</gene>
<dbReference type="GeneID" id="20209042"/>
<dbReference type="HOGENOM" id="CLU_1877656_0_0_1"/>
<dbReference type="EMBL" id="KB095851">
    <property type="protein sequence ID" value="ESO11138.1"/>
    <property type="molecule type" value="Genomic_DNA"/>
</dbReference>
<dbReference type="InParanoid" id="T1FJP3"/>
<proteinExistence type="predicted"/>
<dbReference type="AlphaFoldDB" id="T1FJP3"/>
<reference evidence="1 3" key="2">
    <citation type="journal article" date="2013" name="Nature">
        <title>Insights into bilaterian evolution from three spiralian genomes.</title>
        <authorList>
            <person name="Simakov O."/>
            <person name="Marletaz F."/>
            <person name="Cho S.J."/>
            <person name="Edsinger-Gonzales E."/>
            <person name="Havlak P."/>
            <person name="Hellsten U."/>
            <person name="Kuo D.H."/>
            <person name="Larsson T."/>
            <person name="Lv J."/>
            <person name="Arendt D."/>
            <person name="Savage R."/>
            <person name="Osoegawa K."/>
            <person name="de Jong P."/>
            <person name="Grimwood J."/>
            <person name="Chapman J.A."/>
            <person name="Shapiro H."/>
            <person name="Aerts A."/>
            <person name="Otillar R.P."/>
            <person name="Terry A.Y."/>
            <person name="Boore J.L."/>
            <person name="Grigoriev I.V."/>
            <person name="Lindberg D.R."/>
            <person name="Seaver E.C."/>
            <person name="Weisblat D.A."/>
            <person name="Putnam N.H."/>
            <person name="Rokhsar D.S."/>
        </authorList>
    </citation>
    <scope>NUCLEOTIDE SEQUENCE</scope>
</reference>
<dbReference type="RefSeq" id="XP_009010733.1">
    <property type="nucleotide sequence ID" value="XM_009012485.1"/>
</dbReference>
<reference evidence="2" key="3">
    <citation type="submission" date="2015-06" db="UniProtKB">
        <authorList>
            <consortium name="EnsemblMetazoa"/>
        </authorList>
    </citation>
    <scope>IDENTIFICATION</scope>
</reference>
<reference evidence="3" key="1">
    <citation type="submission" date="2012-12" db="EMBL/GenBank/DDBJ databases">
        <authorList>
            <person name="Hellsten U."/>
            <person name="Grimwood J."/>
            <person name="Chapman J.A."/>
            <person name="Shapiro H."/>
            <person name="Aerts A."/>
            <person name="Otillar R.P."/>
            <person name="Terry A.Y."/>
            <person name="Boore J.L."/>
            <person name="Simakov O."/>
            <person name="Marletaz F."/>
            <person name="Cho S.-J."/>
            <person name="Edsinger-Gonzales E."/>
            <person name="Havlak P."/>
            <person name="Kuo D.-H."/>
            <person name="Larsson T."/>
            <person name="Lv J."/>
            <person name="Arendt D."/>
            <person name="Savage R."/>
            <person name="Osoegawa K."/>
            <person name="de Jong P."/>
            <person name="Lindberg D.R."/>
            <person name="Seaver E.C."/>
            <person name="Weisblat D.A."/>
            <person name="Putnam N.H."/>
            <person name="Grigoriev I.V."/>
            <person name="Rokhsar D.S."/>
        </authorList>
    </citation>
    <scope>NUCLEOTIDE SEQUENCE</scope>
</reference>
<evidence type="ECO:0000313" key="3">
    <source>
        <dbReference type="Proteomes" id="UP000015101"/>
    </source>
</evidence>